<proteinExistence type="predicted"/>
<dbReference type="RefSeq" id="WP_048312325.1">
    <property type="nucleotide sequence ID" value="NZ_CP119526.1"/>
</dbReference>
<name>A0A0J6CZC5_9BACL</name>
<dbReference type="AlphaFoldDB" id="A0A0J6CZC5"/>
<accession>A0A0J6CZC5</accession>
<gene>
    <name evidence="1" type="ORF">AB986_16145</name>
</gene>
<evidence type="ECO:0008006" key="3">
    <source>
        <dbReference type="Google" id="ProtNLM"/>
    </source>
</evidence>
<organism evidence="1 2">
    <name type="scientific">Guptibacillus hwajinpoensis</name>
    <dbReference type="NCBI Taxonomy" id="208199"/>
    <lineage>
        <taxon>Bacteria</taxon>
        <taxon>Bacillati</taxon>
        <taxon>Bacillota</taxon>
        <taxon>Bacilli</taxon>
        <taxon>Bacillales</taxon>
        <taxon>Guptibacillaceae</taxon>
        <taxon>Guptibacillus</taxon>
    </lineage>
</organism>
<comment type="caution">
    <text evidence="1">The sequence shown here is derived from an EMBL/GenBank/DDBJ whole genome shotgun (WGS) entry which is preliminary data.</text>
</comment>
<dbReference type="OrthoDB" id="1683589at2"/>
<sequence>MIIAIVAVFGLLLIASVPLIIFSTVKVTVTIEHSRAVEELQIDVKALFGLLFYSTAIPLKELLESGEEAIKDKAEETTFKGDIQELLKLFKKTHGAKDAVQFILEKTSVRKIQWETNFGMTNAANTAVGAELLLNAKIALFALLSHYSNLLTVPQLIVTPIYEMKTIQTYIKCMITFKLGHAMIAVIKLLKSQKNIQGT</sequence>
<evidence type="ECO:0000313" key="1">
    <source>
        <dbReference type="EMBL" id="KMM37384.1"/>
    </source>
</evidence>
<evidence type="ECO:0000313" key="2">
    <source>
        <dbReference type="Proteomes" id="UP000035996"/>
    </source>
</evidence>
<dbReference type="Proteomes" id="UP000035996">
    <property type="component" value="Unassembled WGS sequence"/>
</dbReference>
<keyword evidence="2" id="KW-1185">Reference proteome</keyword>
<reference evidence="1" key="1">
    <citation type="submission" date="2015-06" db="EMBL/GenBank/DDBJ databases">
        <authorList>
            <person name="Liu B."/>
            <person name="Wang J."/>
            <person name="Zhu Y."/>
            <person name="Liu G."/>
            <person name="Chen Q."/>
            <person name="Zheng C."/>
            <person name="Che J."/>
            <person name="Ge C."/>
            <person name="Shi H."/>
            <person name="Pan Z."/>
            <person name="Liu X."/>
        </authorList>
    </citation>
    <scope>NUCLEOTIDE SEQUENCE [LARGE SCALE GENOMIC DNA]</scope>
    <source>
        <strain evidence="1">DSM 16346</strain>
    </source>
</reference>
<dbReference type="STRING" id="157733.AB986_16145"/>
<protein>
    <recommendedName>
        <fullName evidence="3">DUF2953 domain-containing protein</fullName>
    </recommendedName>
</protein>
<dbReference type="EMBL" id="LELK01000004">
    <property type="protein sequence ID" value="KMM37384.1"/>
    <property type="molecule type" value="Genomic_DNA"/>
</dbReference>